<gene>
    <name evidence="5" type="ORF">C8C76_1762</name>
</gene>
<dbReference type="PANTHER" id="PTHR30349">
    <property type="entry name" value="PHAGE INTEGRASE-RELATED"/>
    <property type="match status" value="1"/>
</dbReference>
<dbReference type="InterPro" id="IPR011010">
    <property type="entry name" value="DNA_brk_join_enz"/>
</dbReference>
<reference evidence="5 6" key="1">
    <citation type="submission" date="2018-04" db="EMBL/GenBank/DDBJ databases">
        <title>Subsurface microbial communities from deep shales in Ohio and West Virginia, USA.</title>
        <authorList>
            <person name="Wrighton K."/>
        </authorList>
    </citation>
    <scope>NUCLEOTIDE SEQUENCE [LARGE SCALE GENOMIC DNA]</scope>
    <source>
        <strain evidence="5 6">WC1</strain>
    </source>
</reference>
<protein>
    <submittedName>
        <fullName evidence="5">Phage integrase family protein</fullName>
    </submittedName>
</protein>
<dbReference type="Proteomes" id="UP000244089">
    <property type="component" value="Unassembled WGS sequence"/>
</dbReference>
<comment type="similarity">
    <text evidence="1">Belongs to the 'phage' integrase family.</text>
</comment>
<comment type="caution">
    <text evidence="5">The sequence shown here is derived from an EMBL/GenBank/DDBJ whole genome shotgun (WGS) entry which is preliminary data.</text>
</comment>
<dbReference type="GO" id="GO:0006310">
    <property type="term" value="P:DNA recombination"/>
    <property type="evidence" value="ECO:0007669"/>
    <property type="project" value="UniProtKB-KW"/>
</dbReference>
<evidence type="ECO:0000313" key="6">
    <source>
        <dbReference type="Proteomes" id="UP000244089"/>
    </source>
</evidence>
<evidence type="ECO:0000256" key="2">
    <source>
        <dbReference type="ARBA" id="ARBA00023125"/>
    </source>
</evidence>
<feature type="domain" description="Tyr recombinase" evidence="4">
    <location>
        <begin position="7"/>
        <end position="187"/>
    </location>
</feature>
<dbReference type="PANTHER" id="PTHR30349:SF41">
    <property type="entry name" value="INTEGRASE_RECOMBINASE PROTEIN MJ0367-RELATED"/>
    <property type="match status" value="1"/>
</dbReference>
<dbReference type="GO" id="GO:0015074">
    <property type="term" value="P:DNA integration"/>
    <property type="evidence" value="ECO:0007669"/>
    <property type="project" value="InterPro"/>
</dbReference>
<accession>A0A2T5REZ5</accession>
<keyword evidence="3" id="KW-0233">DNA recombination</keyword>
<evidence type="ECO:0000256" key="3">
    <source>
        <dbReference type="ARBA" id="ARBA00023172"/>
    </source>
</evidence>
<evidence type="ECO:0000313" key="5">
    <source>
        <dbReference type="EMBL" id="PTV92103.1"/>
    </source>
</evidence>
<proteinExistence type="inferred from homology"/>
<name>A0A2T5REZ5_9FIRM</name>
<dbReference type="SUPFAM" id="SSF56349">
    <property type="entry name" value="DNA breaking-rejoining enzymes"/>
    <property type="match status" value="1"/>
</dbReference>
<dbReference type="OrthoDB" id="283809at2"/>
<dbReference type="InterPro" id="IPR002104">
    <property type="entry name" value="Integrase_catalytic"/>
</dbReference>
<dbReference type="AlphaFoldDB" id="A0A2T5REZ5"/>
<organism evidence="5 6">
    <name type="scientific">Halanaerobium saccharolyticum</name>
    <dbReference type="NCBI Taxonomy" id="43595"/>
    <lineage>
        <taxon>Bacteria</taxon>
        <taxon>Bacillati</taxon>
        <taxon>Bacillota</taxon>
        <taxon>Clostridia</taxon>
        <taxon>Halanaerobiales</taxon>
        <taxon>Halanaerobiaceae</taxon>
        <taxon>Halanaerobium</taxon>
    </lineage>
</organism>
<dbReference type="EMBL" id="QAXS01000076">
    <property type="protein sequence ID" value="PTV92103.1"/>
    <property type="molecule type" value="Genomic_DNA"/>
</dbReference>
<dbReference type="CDD" id="cd00397">
    <property type="entry name" value="DNA_BRE_C"/>
    <property type="match status" value="1"/>
</dbReference>
<dbReference type="GO" id="GO:0003677">
    <property type="term" value="F:DNA binding"/>
    <property type="evidence" value="ECO:0007669"/>
    <property type="project" value="UniProtKB-KW"/>
</dbReference>
<evidence type="ECO:0000259" key="4">
    <source>
        <dbReference type="PROSITE" id="PS51898"/>
    </source>
</evidence>
<keyword evidence="2" id="KW-0238">DNA-binding</keyword>
<dbReference type="InterPro" id="IPR050090">
    <property type="entry name" value="Tyrosine_recombinase_XerCD"/>
</dbReference>
<evidence type="ECO:0000256" key="1">
    <source>
        <dbReference type="ARBA" id="ARBA00008857"/>
    </source>
</evidence>
<dbReference type="Gene3D" id="1.10.443.10">
    <property type="entry name" value="Intergrase catalytic core"/>
    <property type="match status" value="1"/>
</dbReference>
<dbReference type="PROSITE" id="PS51898">
    <property type="entry name" value="TYR_RECOMBINASE"/>
    <property type="match status" value="1"/>
</dbReference>
<dbReference type="RefSeq" id="WP_108143032.1">
    <property type="nucleotide sequence ID" value="NZ_QAXS01000076.1"/>
</dbReference>
<dbReference type="InterPro" id="IPR013762">
    <property type="entry name" value="Integrase-like_cat_sf"/>
</dbReference>
<sequence length="187" mass="22019">MNNYLDYLPEILDEYEEESLLEQPNKRCITGLRNYTLMKLILTAGLRPKEVLNLKWENIDLIDYSIMIRADNLTQNRKVYITLGAVDALREWKYRQHKEIGNCSFVFTTLEGNVIKARYMRSMISRYADKAFICKDVSPYTLRHTYGAKLYTNNEDLRKVRRNLGLSDSNHLKIYSILADQDVGFLY</sequence>
<dbReference type="Pfam" id="PF00589">
    <property type="entry name" value="Phage_integrase"/>
    <property type="match status" value="1"/>
</dbReference>